<dbReference type="Gene3D" id="1.10.150.130">
    <property type="match status" value="1"/>
</dbReference>
<keyword evidence="4" id="KW-1185">Reference proteome</keyword>
<protein>
    <submittedName>
        <fullName evidence="3">Reverse transcriptase domain protein</fullName>
    </submittedName>
</protein>
<evidence type="ECO:0000313" key="3">
    <source>
        <dbReference type="EMBL" id="KAK7063620.1"/>
    </source>
</evidence>
<sequence length="359" mass="39536">MLDNDHNATSIRAIIHRVLRQPAKKSMVYSGGIHKIKSPKPRVSARAKERIDFAIQHAWADSTLEKYAGSLNAFHAYCDSERVGQEQRLPASEFLLCSFSASRVGEIAGGTARAAVAAVKAWHIIEGAEWLGGIRLRYVLRGVENLAPVSSKRDIRPPVTASMVDLLAENLDTNNPLDAVVLAAATSALWGQIRLGEILSDTQSKYKSGHIPTVADLRPPCTSAGSRSLHLPWTKAKGKKGEDTMLCKQNAPSDPIRALQSHLSTNAVPSDLPLFSYRDANGSLICLTRKKFLQRCNDIWSNHGYPAFTGRSFRIGGTTELLLAGVHPNVVQAMGRWQSEAFKVYWRRLNLLGSLHWEL</sequence>
<dbReference type="InterPro" id="IPR052925">
    <property type="entry name" value="Phage_Integrase-like_Recomb"/>
</dbReference>
<evidence type="ECO:0000313" key="4">
    <source>
        <dbReference type="Proteomes" id="UP001362999"/>
    </source>
</evidence>
<organism evidence="3 4">
    <name type="scientific">Favolaschia claudopus</name>
    <dbReference type="NCBI Taxonomy" id="2862362"/>
    <lineage>
        <taxon>Eukaryota</taxon>
        <taxon>Fungi</taxon>
        <taxon>Dikarya</taxon>
        <taxon>Basidiomycota</taxon>
        <taxon>Agaricomycotina</taxon>
        <taxon>Agaricomycetes</taxon>
        <taxon>Agaricomycetidae</taxon>
        <taxon>Agaricales</taxon>
        <taxon>Marasmiineae</taxon>
        <taxon>Mycenaceae</taxon>
        <taxon>Favolaschia</taxon>
    </lineage>
</organism>
<dbReference type="SUPFAM" id="SSF47823">
    <property type="entry name" value="lambda integrase-like, N-terminal domain"/>
    <property type="match status" value="1"/>
</dbReference>
<dbReference type="Proteomes" id="UP001362999">
    <property type="component" value="Unassembled WGS sequence"/>
</dbReference>
<dbReference type="GO" id="GO:0006310">
    <property type="term" value="P:DNA recombination"/>
    <property type="evidence" value="ECO:0007669"/>
    <property type="project" value="UniProtKB-KW"/>
</dbReference>
<dbReference type="GO" id="GO:0003677">
    <property type="term" value="F:DNA binding"/>
    <property type="evidence" value="ECO:0007669"/>
    <property type="project" value="UniProtKB-KW"/>
</dbReference>
<dbReference type="InterPro" id="IPR013762">
    <property type="entry name" value="Integrase-like_cat_sf"/>
</dbReference>
<dbReference type="Gene3D" id="1.10.443.10">
    <property type="entry name" value="Intergrase catalytic core"/>
    <property type="match status" value="1"/>
</dbReference>
<keyword evidence="3" id="KW-0695">RNA-directed DNA polymerase</keyword>
<proteinExistence type="predicted"/>
<dbReference type="PANTHER" id="PTHR34605">
    <property type="entry name" value="PHAGE_INTEGRASE DOMAIN-CONTAINING PROTEIN"/>
    <property type="match status" value="1"/>
</dbReference>
<reference evidence="3 4" key="1">
    <citation type="journal article" date="2024" name="J Genomics">
        <title>Draft genome sequencing and assembly of Favolaschia claudopus CIRM-BRFM 2984 isolated from oak limbs.</title>
        <authorList>
            <person name="Navarro D."/>
            <person name="Drula E."/>
            <person name="Chaduli D."/>
            <person name="Cazenave R."/>
            <person name="Ahrendt S."/>
            <person name="Wang J."/>
            <person name="Lipzen A."/>
            <person name="Daum C."/>
            <person name="Barry K."/>
            <person name="Grigoriev I.V."/>
            <person name="Favel A."/>
            <person name="Rosso M.N."/>
            <person name="Martin F."/>
        </authorList>
    </citation>
    <scope>NUCLEOTIDE SEQUENCE [LARGE SCALE GENOMIC DNA]</scope>
    <source>
        <strain evidence="3 4">CIRM-BRFM 2984</strain>
    </source>
</reference>
<dbReference type="PANTHER" id="PTHR34605:SF3">
    <property type="entry name" value="P CELL-TYPE AGGLUTINATION PROTEIN MAP4-LIKE-RELATED"/>
    <property type="match status" value="1"/>
</dbReference>
<comment type="caution">
    <text evidence="3">The sequence shown here is derived from an EMBL/GenBank/DDBJ whole genome shotgun (WGS) entry which is preliminary data.</text>
</comment>
<evidence type="ECO:0000256" key="1">
    <source>
        <dbReference type="ARBA" id="ARBA00023125"/>
    </source>
</evidence>
<accession>A0AAW0EGV2</accession>
<dbReference type="SUPFAM" id="SSF56349">
    <property type="entry name" value="DNA breaking-rejoining enzymes"/>
    <property type="match status" value="1"/>
</dbReference>
<dbReference type="AlphaFoldDB" id="A0AAW0EGV2"/>
<dbReference type="GO" id="GO:0003964">
    <property type="term" value="F:RNA-directed DNA polymerase activity"/>
    <property type="evidence" value="ECO:0007669"/>
    <property type="project" value="UniProtKB-KW"/>
</dbReference>
<dbReference type="InterPro" id="IPR011010">
    <property type="entry name" value="DNA_brk_join_enz"/>
</dbReference>
<dbReference type="GO" id="GO:0015074">
    <property type="term" value="P:DNA integration"/>
    <property type="evidence" value="ECO:0007669"/>
    <property type="project" value="InterPro"/>
</dbReference>
<dbReference type="EMBL" id="JAWWNJ010000001">
    <property type="protein sequence ID" value="KAK7063620.1"/>
    <property type="molecule type" value="Genomic_DNA"/>
</dbReference>
<keyword evidence="3" id="KW-0548">Nucleotidyltransferase</keyword>
<keyword evidence="3" id="KW-0808">Transferase</keyword>
<name>A0AAW0EGV2_9AGAR</name>
<keyword evidence="1" id="KW-0238">DNA-binding</keyword>
<gene>
    <name evidence="3" type="ORF">R3P38DRAFT_2819468</name>
</gene>
<keyword evidence="2" id="KW-0233">DNA recombination</keyword>
<evidence type="ECO:0000256" key="2">
    <source>
        <dbReference type="ARBA" id="ARBA00023172"/>
    </source>
</evidence>
<dbReference type="InterPro" id="IPR010998">
    <property type="entry name" value="Integrase_recombinase_N"/>
</dbReference>